<reference evidence="6" key="4">
    <citation type="submission" date="2025-09" db="UniProtKB">
        <authorList>
            <consortium name="Ensembl"/>
        </authorList>
    </citation>
    <scope>IDENTIFICATION</scope>
</reference>
<evidence type="ECO:0000256" key="2">
    <source>
        <dbReference type="ARBA" id="ARBA00023157"/>
    </source>
</evidence>
<feature type="domain" description="UMOD/GP2/OIT3-like D8C" evidence="5">
    <location>
        <begin position="84"/>
        <end position="171"/>
    </location>
</feature>
<feature type="signal peptide" evidence="4">
    <location>
        <begin position="1"/>
        <end position="20"/>
    </location>
</feature>
<dbReference type="Proteomes" id="UP000018467">
    <property type="component" value="Unassembled WGS sequence"/>
</dbReference>
<dbReference type="InParanoid" id="W5LD46"/>
<reference evidence="6" key="3">
    <citation type="submission" date="2025-08" db="UniProtKB">
        <authorList>
            <consortium name="Ensembl"/>
        </authorList>
    </citation>
    <scope>IDENTIFICATION</scope>
</reference>
<dbReference type="GeneTree" id="ENSGT00940000156038"/>
<keyword evidence="2" id="KW-1015">Disulfide bond</keyword>
<dbReference type="eggNOG" id="KOG4291">
    <property type="taxonomic scope" value="Eukaryota"/>
</dbReference>
<protein>
    <submittedName>
        <fullName evidence="6">Mucin-2-like</fullName>
    </submittedName>
</protein>
<reference evidence="7" key="2">
    <citation type="journal article" date="2014" name="Nat. Commun.">
        <title>The cavefish genome reveals candidate genes for eye loss.</title>
        <authorList>
            <person name="McGaugh S.E."/>
            <person name="Gross J.B."/>
            <person name="Aken B."/>
            <person name="Blin M."/>
            <person name="Borowsky R."/>
            <person name="Chalopin D."/>
            <person name="Hinaux H."/>
            <person name="Jeffery W.R."/>
            <person name="Keene A."/>
            <person name="Ma L."/>
            <person name="Minx P."/>
            <person name="Murphy D."/>
            <person name="O'Quin K.E."/>
            <person name="Retaux S."/>
            <person name="Rohner N."/>
            <person name="Searle S.M."/>
            <person name="Stahl B.A."/>
            <person name="Tabin C."/>
            <person name="Volff J.N."/>
            <person name="Yoshizawa M."/>
            <person name="Warren W.C."/>
        </authorList>
    </citation>
    <scope>NUCLEOTIDE SEQUENCE [LARGE SCALE GENOMIC DNA]</scope>
    <source>
        <strain evidence="7">female</strain>
    </source>
</reference>
<dbReference type="HOGENOM" id="CLU_788789_0_0_1"/>
<dbReference type="AlphaFoldDB" id="W5LD46"/>
<evidence type="ECO:0000259" key="5">
    <source>
        <dbReference type="Pfam" id="PF23283"/>
    </source>
</evidence>
<feature type="chain" id="PRO_5017385179" evidence="4">
    <location>
        <begin position="21"/>
        <end position="446"/>
    </location>
</feature>
<sequence length="446" mass="49163">MGFSIPLCIPLLLLISDVGSDTFTEIPQTTTTELLTTTTEAISNPSTDPCDNYSILDEPWRATNSPNYWWGLHCDQYTSWNGWYRLLHQGNSVRMPDSCVSENMCGTHAPLWLNGPHPRLEDGVVSRQVCGSWNGACCFFNSSPIQVKACPGDYYVYEFVRPSSCSLAYCADVGNETTTEIPQTTTTETLPTTTEAISNPSTDPCDNYSILDEPWRATNSPNYWWGVHCDQYTSWNGWYRLLHQGNSVRMPDSCVSENMCGTHAPLWLNGPHPRLEDGVVSRQVCGSWNGACCFFNSSPIQVKACPGDYYVYEFVRPSSCSLAYCADVGNETTTEIPQTTTTETLPTTTDVGSITPSEITTTQPPTTTTETPTTTAPLNTSTGPFYPFGVGDIENGRVDDGSSPAISLLQHFIFFGTTYAHLYVSQCLSVYLSICINILTSNLKIC</sequence>
<dbReference type="Pfam" id="PF23283">
    <property type="entry name" value="D8C_UMOD"/>
    <property type="match status" value="2"/>
</dbReference>
<dbReference type="InterPro" id="IPR057774">
    <property type="entry name" value="D8C_UMOD/GP2/OIT3-like"/>
</dbReference>
<proteinExistence type="predicted"/>
<reference evidence="7" key="1">
    <citation type="submission" date="2013-03" db="EMBL/GenBank/DDBJ databases">
        <authorList>
            <person name="Jeffery W."/>
            <person name="Warren W."/>
            <person name="Wilson R.K."/>
        </authorList>
    </citation>
    <scope>NUCLEOTIDE SEQUENCE</scope>
    <source>
        <strain evidence="7">female</strain>
    </source>
</reference>
<dbReference type="STRING" id="7994.ENSAMXP00000017758"/>
<dbReference type="PANTHER" id="PTHR36191">
    <property type="entry name" value="ENDO/EXONUCLEASE/PHOSPHATASE DOMAIN-CONTAINING PROTEIN-RELATED"/>
    <property type="match status" value="1"/>
</dbReference>
<name>W5LD46_ASTMX</name>
<dbReference type="PANTHER" id="PTHR36191:SF4">
    <property type="entry name" value="VWFD DOMAIN-CONTAINING PROTEIN"/>
    <property type="match status" value="1"/>
</dbReference>
<evidence type="ECO:0000313" key="6">
    <source>
        <dbReference type="Ensembl" id="ENSAMXP00000017758.2"/>
    </source>
</evidence>
<evidence type="ECO:0000256" key="4">
    <source>
        <dbReference type="SAM" id="SignalP"/>
    </source>
</evidence>
<keyword evidence="1 4" id="KW-0732">Signal</keyword>
<accession>W5LD46</accession>
<feature type="domain" description="UMOD/GP2/OIT3-like D8C" evidence="5">
    <location>
        <begin position="239"/>
        <end position="326"/>
    </location>
</feature>
<evidence type="ECO:0000256" key="1">
    <source>
        <dbReference type="ARBA" id="ARBA00022729"/>
    </source>
</evidence>
<evidence type="ECO:0000256" key="3">
    <source>
        <dbReference type="SAM" id="MobiDB-lite"/>
    </source>
</evidence>
<dbReference type="Ensembl" id="ENSAMXT00000017758.2">
    <property type="protein sequence ID" value="ENSAMXP00000017758.2"/>
    <property type="gene ID" value="ENSAMXG00000017248.2"/>
</dbReference>
<dbReference type="Bgee" id="ENSAMXG00000017248">
    <property type="expression patterns" value="Expressed in pharyngeal gill and 5 other cell types or tissues"/>
</dbReference>
<evidence type="ECO:0000313" key="7">
    <source>
        <dbReference type="Proteomes" id="UP000018467"/>
    </source>
</evidence>
<keyword evidence="7" id="KW-1185">Reference proteome</keyword>
<feature type="region of interest" description="Disordered" evidence="3">
    <location>
        <begin position="339"/>
        <end position="376"/>
    </location>
</feature>
<organism evidence="6 7">
    <name type="scientific">Astyanax mexicanus</name>
    <name type="common">Blind cave fish</name>
    <name type="synonym">Astyanax fasciatus mexicanus</name>
    <dbReference type="NCBI Taxonomy" id="7994"/>
    <lineage>
        <taxon>Eukaryota</taxon>
        <taxon>Metazoa</taxon>
        <taxon>Chordata</taxon>
        <taxon>Craniata</taxon>
        <taxon>Vertebrata</taxon>
        <taxon>Euteleostomi</taxon>
        <taxon>Actinopterygii</taxon>
        <taxon>Neopterygii</taxon>
        <taxon>Teleostei</taxon>
        <taxon>Ostariophysi</taxon>
        <taxon>Characiformes</taxon>
        <taxon>Characoidei</taxon>
        <taxon>Acestrorhamphidae</taxon>
        <taxon>Acestrorhamphinae</taxon>
        <taxon>Astyanax</taxon>
    </lineage>
</organism>